<accession>A0A1V2I036</accession>
<gene>
    <name evidence="1" type="ORF">BL253_35085</name>
</gene>
<organism evidence="1 2">
    <name type="scientific">Pseudofrankia asymbiotica</name>
    <dbReference type="NCBI Taxonomy" id="1834516"/>
    <lineage>
        <taxon>Bacteria</taxon>
        <taxon>Bacillati</taxon>
        <taxon>Actinomycetota</taxon>
        <taxon>Actinomycetes</taxon>
        <taxon>Frankiales</taxon>
        <taxon>Frankiaceae</taxon>
        <taxon>Pseudofrankia</taxon>
    </lineage>
</organism>
<sequence length="224" mass="24751">MNEDLTSNIAFAGLTAAGKTTHARRLAAELGYEYVSATDILLGLLGIRDPSEEVWRTRLEEIHAAREDGSVDAELEERLVSLSRARRRTVFDTWALAWIGDGPLVRIWIESDLESRARKCQVSLGAARPSLPNCRALLGSKDTFNREVFRARHGFDLFIDRDRYDAVLDNSHLIPQATAATAHAGIDAFAPIVHAAAISLMTSDRPAAHALLRSNPREVQRLSV</sequence>
<keyword evidence="1" id="KW-0808">Transferase</keyword>
<evidence type="ECO:0000313" key="1">
    <source>
        <dbReference type="EMBL" id="ONH22647.1"/>
    </source>
</evidence>
<dbReference type="InterPro" id="IPR027417">
    <property type="entry name" value="P-loop_NTPase"/>
</dbReference>
<dbReference type="RefSeq" id="WP_076822239.1">
    <property type="nucleotide sequence ID" value="NZ_MOMC01000102.1"/>
</dbReference>
<evidence type="ECO:0000313" key="2">
    <source>
        <dbReference type="Proteomes" id="UP000188929"/>
    </source>
</evidence>
<dbReference type="OrthoDB" id="3213334at2"/>
<keyword evidence="2" id="KW-1185">Reference proteome</keyword>
<dbReference type="GO" id="GO:0016301">
    <property type="term" value="F:kinase activity"/>
    <property type="evidence" value="ECO:0007669"/>
    <property type="project" value="UniProtKB-KW"/>
</dbReference>
<dbReference type="AlphaFoldDB" id="A0A1V2I036"/>
<dbReference type="SUPFAM" id="SSF52540">
    <property type="entry name" value="P-loop containing nucleoside triphosphate hydrolases"/>
    <property type="match status" value="1"/>
</dbReference>
<name>A0A1V2I036_9ACTN</name>
<protein>
    <submittedName>
        <fullName evidence="1">Cytidylate kinase</fullName>
    </submittedName>
</protein>
<dbReference type="EMBL" id="MOMC01000102">
    <property type="protein sequence ID" value="ONH22647.1"/>
    <property type="molecule type" value="Genomic_DNA"/>
</dbReference>
<reference evidence="2" key="1">
    <citation type="submission" date="2016-10" db="EMBL/GenBank/DDBJ databases">
        <title>Frankia sp. NRRL B-16386 Genome sequencing.</title>
        <authorList>
            <person name="Ghodhbane-Gtari F."/>
            <person name="Swanson E."/>
            <person name="Gueddou A."/>
            <person name="Hezbri K."/>
            <person name="Ktari K."/>
            <person name="Nouioui I."/>
            <person name="Morris K."/>
            <person name="Simpson S."/>
            <person name="Abebe-Akele F."/>
            <person name="Thomas K."/>
            <person name="Gtari M."/>
            <person name="Tisa L.S."/>
        </authorList>
    </citation>
    <scope>NUCLEOTIDE SEQUENCE [LARGE SCALE GENOMIC DNA]</scope>
    <source>
        <strain evidence="2">NRRL B-16386</strain>
    </source>
</reference>
<dbReference type="STRING" id="1834516.BL253_35085"/>
<comment type="caution">
    <text evidence="1">The sequence shown here is derived from an EMBL/GenBank/DDBJ whole genome shotgun (WGS) entry which is preliminary data.</text>
</comment>
<proteinExistence type="predicted"/>
<dbReference type="Gene3D" id="3.40.50.300">
    <property type="entry name" value="P-loop containing nucleotide triphosphate hydrolases"/>
    <property type="match status" value="1"/>
</dbReference>
<dbReference type="Proteomes" id="UP000188929">
    <property type="component" value="Unassembled WGS sequence"/>
</dbReference>
<keyword evidence="1" id="KW-0418">Kinase</keyword>
<dbReference type="Pfam" id="PF13189">
    <property type="entry name" value="Cytidylate_kin2"/>
    <property type="match status" value="1"/>
</dbReference>